<dbReference type="InterPro" id="IPR039261">
    <property type="entry name" value="FNR_nucleotide-bd"/>
</dbReference>
<dbReference type="Gene3D" id="3.10.120.10">
    <property type="entry name" value="Cytochrome b5-like heme/steroid binding domain"/>
    <property type="match status" value="1"/>
</dbReference>
<dbReference type="Gene3D" id="3.40.50.80">
    <property type="entry name" value="Nucleotide-binding domain of ferredoxin-NADP reductase (FNR) module"/>
    <property type="match status" value="1"/>
</dbReference>
<dbReference type="Pfam" id="PF00175">
    <property type="entry name" value="NAD_binding_1"/>
    <property type="match status" value="1"/>
</dbReference>
<dbReference type="InterPro" id="IPR000572">
    <property type="entry name" value="OxRdtase_Mopterin-bd_dom"/>
</dbReference>
<dbReference type="PROSITE" id="PS50255">
    <property type="entry name" value="CYTOCHROME_B5_2"/>
    <property type="match status" value="1"/>
</dbReference>
<dbReference type="EMBL" id="JARVKM010000053">
    <property type="protein sequence ID" value="KAK9773247.1"/>
    <property type="molecule type" value="Genomic_DNA"/>
</dbReference>
<dbReference type="Pfam" id="PF00174">
    <property type="entry name" value="Oxidored_molyb"/>
    <property type="match status" value="1"/>
</dbReference>
<dbReference type="Pfam" id="PF03404">
    <property type="entry name" value="Mo-co_dimer"/>
    <property type="match status" value="1"/>
</dbReference>
<dbReference type="SUPFAM" id="SSF63380">
    <property type="entry name" value="Riboflavin synthase domain-like"/>
    <property type="match status" value="1"/>
</dbReference>
<comment type="function">
    <text evidence="4">Nitrate reductase is a key enzyme involved in the first step of nitrate assimilation in plants, fungi and bacteria.</text>
</comment>
<feature type="region of interest" description="Disordered" evidence="16">
    <location>
        <begin position="133"/>
        <end position="228"/>
    </location>
</feature>
<evidence type="ECO:0000256" key="7">
    <source>
        <dbReference type="ARBA" id="ARBA00012673"/>
    </source>
</evidence>
<comment type="cofactor">
    <cofactor evidence="1">
        <name>Mo-molybdopterin</name>
        <dbReference type="ChEBI" id="CHEBI:71302"/>
    </cofactor>
</comment>
<keyword evidence="14" id="KW-0534">Nitrate assimilation</keyword>
<dbReference type="Pfam" id="PF00173">
    <property type="entry name" value="Cyt-b5"/>
    <property type="match status" value="1"/>
</dbReference>
<comment type="similarity">
    <text evidence="5">Belongs to the nitrate reductase family.</text>
</comment>
<evidence type="ECO:0000256" key="5">
    <source>
        <dbReference type="ARBA" id="ARBA00006253"/>
    </source>
</evidence>
<dbReference type="PANTHER" id="PTHR19372">
    <property type="entry name" value="SULFITE REDUCTASE"/>
    <property type="match status" value="1"/>
</dbReference>
<evidence type="ECO:0000256" key="1">
    <source>
        <dbReference type="ARBA" id="ARBA00001924"/>
    </source>
</evidence>
<evidence type="ECO:0000256" key="10">
    <source>
        <dbReference type="ARBA" id="ARBA00022630"/>
    </source>
</evidence>
<evidence type="ECO:0000256" key="2">
    <source>
        <dbReference type="ARBA" id="ARBA00001971"/>
    </source>
</evidence>
<feature type="compositionally biased region" description="Polar residues" evidence="16">
    <location>
        <begin position="133"/>
        <end position="146"/>
    </location>
</feature>
<comment type="caution">
    <text evidence="19">The sequence shown here is derived from an EMBL/GenBank/DDBJ whole genome shotgun (WGS) entry which is preliminary data.</text>
</comment>
<dbReference type="InterPro" id="IPR017938">
    <property type="entry name" value="Riboflavin_synthase-like_b-brl"/>
</dbReference>
<evidence type="ECO:0000256" key="6">
    <source>
        <dbReference type="ARBA" id="ARBA00011738"/>
    </source>
</evidence>
<keyword evidence="20" id="KW-1185">Reference proteome</keyword>
<evidence type="ECO:0000256" key="9">
    <source>
        <dbReference type="ARBA" id="ARBA00022505"/>
    </source>
</evidence>
<comment type="cofactor">
    <cofactor evidence="3">
        <name>FAD</name>
        <dbReference type="ChEBI" id="CHEBI:57692"/>
    </cofactor>
</comment>
<organism evidence="19 20">
    <name type="scientific">Seiridium cardinale</name>
    <dbReference type="NCBI Taxonomy" id="138064"/>
    <lineage>
        <taxon>Eukaryota</taxon>
        <taxon>Fungi</taxon>
        <taxon>Dikarya</taxon>
        <taxon>Ascomycota</taxon>
        <taxon>Pezizomycotina</taxon>
        <taxon>Sordariomycetes</taxon>
        <taxon>Xylariomycetidae</taxon>
        <taxon>Amphisphaeriales</taxon>
        <taxon>Sporocadaceae</taxon>
        <taxon>Seiridium</taxon>
    </lineage>
</organism>
<evidence type="ECO:0000256" key="11">
    <source>
        <dbReference type="ARBA" id="ARBA00022723"/>
    </source>
</evidence>
<dbReference type="Gene3D" id="2.40.30.10">
    <property type="entry name" value="Translation factors"/>
    <property type="match status" value="1"/>
</dbReference>
<keyword evidence="9" id="KW-0500">Molybdenum</keyword>
<evidence type="ECO:0000313" key="19">
    <source>
        <dbReference type="EMBL" id="KAK9773247.1"/>
    </source>
</evidence>
<dbReference type="SUPFAM" id="SSF56524">
    <property type="entry name" value="Oxidoreductase molybdopterin-binding domain"/>
    <property type="match status" value="1"/>
</dbReference>
<comment type="subunit">
    <text evidence="6">Homodimer.</text>
</comment>
<evidence type="ECO:0000256" key="13">
    <source>
        <dbReference type="ARBA" id="ARBA00023002"/>
    </source>
</evidence>
<dbReference type="PRINTS" id="PR00407">
    <property type="entry name" value="EUMOPTERIN"/>
</dbReference>
<protein>
    <recommendedName>
        <fullName evidence="8">Nitrate reductase [NADPH]</fullName>
        <ecNumber evidence="7">1.7.1.3</ecNumber>
    </recommendedName>
</protein>
<keyword evidence="10" id="KW-0285">Flavoprotein</keyword>
<feature type="region of interest" description="Disordered" evidence="16">
    <location>
        <begin position="1"/>
        <end position="29"/>
    </location>
</feature>
<dbReference type="Gene3D" id="2.60.40.650">
    <property type="match status" value="1"/>
</dbReference>
<dbReference type="PANTHER" id="PTHR19372:SF7">
    <property type="entry name" value="SULFITE OXIDASE, MITOCHONDRIAL"/>
    <property type="match status" value="1"/>
</dbReference>
<evidence type="ECO:0000256" key="16">
    <source>
        <dbReference type="SAM" id="MobiDB-lite"/>
    </source>
</evidence>
<dbReference type="InterPro" id="IPR008333">
    <property type="entry name" value="Cbr1-like_FAD-bd_dom"/>
</dbReference>
<name>A0ABR2XHK5_9PEZI</name>
<evidence type="ECO:0000313" key="20">
    <source>
        <dbReference type="Proteomes" id="UP001465668"/>
    </source>
</evidence>
<comment type="cofactor">
    <cofactor evidence="2">
        <name>heme</name>
        <dbReference type="ChEBI" id="CHEBI:30413"/>
    </cofactor>
</comment>
<dbReference type="InterPro" id="IPR036374">
    <property type="entry name" value="OxRdtase_Mopterin-bd_sf"/>
</dbReference>
<dbReference type="Gene3D" id="3.90.420.10">
    <property type="entry name" value="Oxidoreductase, molybdopterin-binding domain"/>
    <property type="match status" value="1"/>
</dbReference>
<dbReference type="Pfam" id="PF00970">
    <property type="entry name" value="FAD_binding_6"/>
    <property type="match status" value="1"/>
</dbReference>
<dbReference type="InterPro" id="IPR017927">
    <property type="entry name" value="FAD-bd_FR_type"/>
</dbReference>
<gene>
    <name evidence="19" type="ORF">SCAR479_10164</name>
</gene>
<reference evidence="19 20" key="1">
    <citation type="submission" date="2024-02" db="EMBL/GenBank/DDBJ databases">
        <title>First draft genome assembly of two strains of Seiridium cardinale.</title>
        <authorList>
            <person name="Emiliani G."/>
            <person name="Scali E."/>
        </authorList>
    </citation>
    <scope>NUCLEOTIDE SEQUENCE [LARGE SCALE GENOMIC DNA]</scope>
    <source>
        <strain evidence="19 20">BM-138-000479</strain>
    </source>
</reference>
<dbReference type="Proteomes" id="UP001465668">
    <property type="component" value="Unassembled WGS sequence"/>
</dbReference>
<keyword evidence="13" id="KW-0560">Oxidoreductase</keyword>
<dbReference type="InterPro" id="IPR008335">
    <property type="entry name" value="Mopterin_OxRdtase_euk"/>
</dbReference>
<dbReference type="SUPFAM" id="SSF52343">
    <property type="entry name" value="Ferredoxin reductase-like, C-terminal NADP-linked domain"/>
    <property type="match status" value="1"/>
</dbReference>
<evidence type="ECO:0000256" key="4">
    <source>
        <dbReference type="ARBA" id="ARBA00003838"/>
    </source>
</evidence>
<dbReference type="SUPFAM" id="SSF81296">
    <property type="entry name" value="E set domains"/>
    <property type="match status" value="1"/>
</dbReference>
<dbReference type="InterPro" id="IPR036400">
    <property type="entry name" value="Cyt_B5-like_heme/steroid_sf"/>
</dbReference>
<comment type="catalytic activity">
    <reaction evidence="15">
        <text>nitrite + NADP(+) + H2O = nitrate + NADPH + H(+)</text>
        <dbReference type="Rhea" id="RHEA:19061"/>
        <dbReference type="ChEBI" id="CHEBI:15377"/>
        <dbReference type="ChEBI" id="CHEBI:15378"/>
        <dbReference type="ChEBI" id="CHEBI:16301"/>
        <dbReference type="ChEBI" id="CHEBI:17632"/>
        <dbReference type="ChEBI" id="CHEBI:57783"/>
        <dbReference type="ChEBI" id="CHEBI:58349"/>
        <dbReference type="EC" id="1.7.1.3"/>
    </reaction>
</comment>
<dbReference type="SMART" id="SM01117">
    <property type="entry name" value="Cyt-b5"/>
    <property type="match status" value="1"/>
</dbReference>
<proteinExistence type="inferred from homology"/>
<dbReference type="SUPFAM" id="SSF55856">
    <property type="entry name" value="Cytochrome b5-like heme/steroid binding domain"/>
    <property type="match status" value="1"/>
</dbReference>
<dbReference type="PROSITE" id="PS51384">
    <property type="entry name" value="FAD_FR"/>
    <property type="match status" value="1"/>
</dbReference>
<keyword evidence="11" id="KW-0479">Metal-binding</keyword>
<evidence type="ECO:0000259" key="17">
    <source>
        <dbReference type="PROSITE" id="PS50255"/>
    </source>
</evidence>
<feature type="compositionally biased region" description="Basic and acidic residues" evidence="16">
    <location>
        <begin position="1"/>
        <end position="10"/>
    </location>
</feature>
<evidence type="ECO:0000256" key="14">
    <source>
        <dbReference type="ARBA" id="ARBA00023063"/>
    </source>
</evidence>
<evidence type="ECO:0000256" key="15">
    <source>
        <dbReference type="ARBA" id="ARBA00049155"/>
    </source>
</evidence>
<evidence type="ECO:0000256" key="8">
    <source>
        <dbReference type="ARBA" id="ARBA00015499"/>
    </source>
</evidence>
<evidence type="ECO:0000259" key="18">
    <source>
        <dbReference type="PROSITE" id="PS51384"/>
    </source>
</evidence>
<feature type="compositionally biased region" description="Basic and acidic residues" evidence="16">
    <location>
        <begin position="209"/>
        <end position="224"/>
    </location>
</feature>
<feature type="compositionally biased region" description="Basic and acidic residues" evidence="16">
    <location>
        <begin position="147"/>
        <end position="185"/>
    </location>
</feature>
<evidence type="ECO:0000256" key="12">
    <source>
        <dbReference type="ARBA" id="ARBA00022827"/>
    </source>
</evidence>
<keyword evidence="12" id="KW-0274">FAD</keyword>
<dbReference type="InterPro" id="IPR001433">
    <property type="entry name" value="OxRdtase_FAD/NAD-bd"/>
</dbReference>
<dbReference type="InterPro" id="IPR001199">
    <property type="entry name" value="Cyt_B5-like_heme/steroid-bd"/>
</dbReference>
<feature type="domain" description="Cytochrome b5 heme-binding" evidence="17">
    <location>
        <begin position="648"/>
        <end position="726"/>
    </location>
</feature>
<feature type="domain" description="FAD-binding FR-type" evidence="18">
    <location>
        <begin position="759"/>
        <end position="873"/>
    </location>
</feature>
<dbReference type="CDD" id="cd06183">
    <property type="entry name" value="cyt_b5_reduct_like"/>
    <property type="match status" value="1"/>
</dbReference>
<accession>A0ABR2XHK5</accession>
<dbReference type="PRINTS" id="PR00406">
    <property type="entry name" value="CYTB5RDTASE"/>
</dbReference>
<dbReference type="EC" id="1.7.1.3" evidence="7"/>
<sequence>MPQPPRETKKGAFPGSSVKEIENEPNWGVGHNHRIGYKNDQSRFAGLTHDGDEHWGSDEEKRFAEDAMERYRKLRQRYNRSELLNFQDIMEAQTASPYTTGCYCSPMADFAPRISTKGIRTIIQRYGTGSSIQQRTLSNISRTGQARQKEEEEEEKKKEKKKEGETKENGDKPKGTNHNDSHNDEPSSNESDENSQGEHSPECDNEAEDNWRQNRGGEHSDKHNGAYGVPRSANLIRQTGQHPLNAEPRLTELFKAGIITPNQLHYVRNHGAVPRLFWETHILDINNGQMRLTMDDLVGRFEPINIAMAMACDGVRRGELNMIRKSKGFTWGAGAMSNAYWKGARLADVFKAAGISRDSVKSGKRLYVHFEGSDQLSEGKYATSIAYDHVIDPMNDVILAYEMNNTKLPPDHGFPVRVVIPGYVGGRCVKWLSRIWISDKENDSHYHIWDNRVLPTFITEKDGEFAQTMFRHPDTACYEQNLNSVIARPAHDEKLDLTEILKEDTYRIEGMAYDGGGHKVQRVEVSLDEGQTWLYAIRKFPEKPVRHGDKFWTWCFWHVDVDTLHFSRAQSIVVRAFNVFKNTQPREPVWNVMGMMNNCWYRVKMAEDRKDRKLKCQHPVDTEGDGGWMKPSTINQLAAAKQTSGVPDKQFTRQEIEKHSSKDDCWLVINNTVYDATSVLSWHPGGPATIAANAGKLTADVTSAFESIHDEYAHKKLQECAIGRVTDKAAQFIQEQAKKAAAEAARSDPTKSKTLLQSKRWTSVKLIRREKLSEDTFQYTFQYSDKDSSKRLGLETCQHIQFGIHMLDKMLVRSYTPTRPILQNEDDGTFDLVLKTYFPDENQPGGAFSNMLYKMEIGENVQVCGPTGEIEYKGNGKFRIEGNDVLFDKVNLILGGSGITPGYQLLERILRTLGDKTQIRMVDANRTEGDILLRDEMEKLRKKHPDQFAMTQVLSHPSNPDSWQGETGHISADIIRKACFEPGKGVACFLCGPPAMIQKAALPSLVDWGFEEDKNLYGF</sequence>
<evidence type="ECO:0000256" key="3">
    <source>
        <dbReference type="ARBA" id="ARBA00001974"/>
    </source>
</evidence>
<dbReference type="InterPro" id="IPR005066">
    <property type="entry name" value="MoCF_OxRdtse_dimer"/>
</dbReference>
<dbReference type="InterPro" id="IPR014756">
    <property type="entry name" value="Ig_E-set"/>
</dbReference>